<feature type="compositionally biased region" description="Polar residues" evidence="1">
    <location>
        <begin position="293"/>
        <end position="307"/>
    </location>
</feature>
<feature type="compositionally biased region" description="Basic and acidic residues" evidence="1">
    <location>
        <begin position="269"/>
        <end position="278"/>
    </location>
</feature>
<feature type="region of interest" description="Disordered" evidence="1">
    <location>
        <begin position="134"/>
        <end position="153"/>
    </location>
</feature>
<feature type="compositionally biased region" description="Basic and acidic residues" evidence="1">
    <location>
        <begin position="386"/>
        <end position="395"/>
    </location>
</feature>
<feature type="compositionally biased region" description="Low complexity" evidence="1">
    <location>
        <begin position="728"/>
        <end position="740"/>
    </location>
</feature>
<organism evidence="2 3">
    <name type="scientific">Ascaris lumbricoides</name>
    <name type="common">Giant roundworm</name>
    <dbReference type="NCBI Taxonomy" id="6252"/>
    <lineage>
        <taxon>Eukaryota</taxon>
        <taxon>Metazoa</taxon>
        <taxon>Ecdysozoa</taxon>
        <taxon>Nematoda</taxon>
        <taxon>Chromadorea</taxon>
        <taxon>Rhabditida</taxon>
        <taxon>Spirurina</taxon>
        <taxon>Ascaridomorpha</taxon>
        <taxon>Ascaridoidea</taxon>
        <taxon>Ascarididae</taxon>
        <taxon>Ascaris</taxon>
    </lineage>
</organism>
<reference evidence="3" key="1">
    <citation type="submission" date="2017-02" db="UniProtKB">
        <authorList>
            <consortium name="WormBaseParasite"/>
        </authorList>
    </citation>
    <scope>IDENTIFICATION</scope>
</reference>
<feature type="region of interest" description="Disordered" evidence="1">
    <location>
        <begin position="698"/>
        <end position="742"/>
    </location>
</feature>
<feature type="compositionally biased region" description="Polar residues" evidence="1">
    <location>
        <begin position="415"/>
        <end position="438"/>
    </location>
</feature>
<feature type="region of interest" description="Disordered" evidence="1">
    <location>
        <begin position="1066"/>
        <end position="1089"/>
    </location>
</feature>
<dbReference type="AlphaFoldDB" id="A0A0M3IQD6"/>
<feature type="compositionally biased region" description="Basic and acidic residues" evidence="1">
    <location>
        <begin position="333"/>
        <end position="359"/>
    </location>
</feature>
<feature type="compositionally biased region" description="Basic and acidic residues" evidence="1">
    <location>
        <begin position="137"/>
        <end position="146"/>
    </location>
</feature>
<feature type="compositionally biased region" description="Polar residues" evidence="1">
    <location>
        <begin position="446"/>
        <end position="477"/>
    </location>
</feature>
<evidence type="ECO:0000256" key="1">
    <source>
        <dbReference type="SAM" id="MobiDB-lite"/>
    </source>
</evidence>
<dbReference type="WBParaSite" id="ALUE_0002096401-mRNA-1">
    <property type="protein sequence ID" value="ALUE_0002096401-mRNA-1"/>
    <property type="gene ID" value="ALUE_0002096401"/>
</dbReference>
<feature type="region of interest" description="Disordered" evidence="1">
    <location>
        <begin position="562"/>
        <end position="585"/>
    </location>
</feature>
<feature type="compositionally biased region" description="Polar residues" evidence="1">
    <location>
        <begin position="360"/>
        <end position="385"/>
    </location>
</feature>
<dbReference type="Proteomes" id="UP000036681">
    <property type="component" value="Unplaced"/>
</dbReference>
<feature type="region of interest" description="Disordered" evidence="1">
    <location>
        <begin position="623"/>
        <end position="649"/>
    </location>
</feature>
<feature type="compositionally biased region" description="Basic and acidic residues" evidence="1">
    <location>
        <begin position="213"/>
        <end position="252"/>
    </location>
</feature>
<evidence type="ECO:0000313" key="2">
    <source>
        <dbReference type="Proteomes" id="UP000036681"/>
    </source>
</evidence>
<accession>A0A0M3IQD6</accession>
<feature type="region of interest" description="Disordered" evidence="1">
    <location>
        <begin position="211"/>
        <end position="517"/>
    </location>
</feature>
<feature type="compositionally biased region" description="Acidic residues" evidence="1">
    <location>
        <begin position="624"/>
        <end position="633"/>
    </location>
</feature>
<keyword evidence="2" id="KW-1185">Reference proteome</keyword>
<proteinExistence type="predicted"/>
<name>A0A0M3IQD6_ASCLU</name>
<feature type="compositionally biased region" description="Basic and acidic residues" evidence="1">
    <location>
        <begin position="1"/>
        <end position="11"/>
    </location>
</feature>
<feature type="region of interest" description="Disordered" evidence="1">
    <location>
        <begin position="922"/>
        <end position="941"/>
    </location>
</feature>
<feature type="region of interest" description="Disordered" evidence="1">
    <location>
        <begin position="1"/>
        <end position="20"/>
    </location>
</feature>
<evidence type="ECO:0000313" key="3">
    <source>
        <dbReference type="WBParaSite" id="ALUE_0002096401-mRNA-1"/>
    </source>
</evidence>
<protein>
    <submittedName>
        <fullName evidence="3">CID domain-containing protein</fullName>
    </submittedName>
</protein>
<sequence length="1110" mass="123735">MAARRESKESKNIPPSPLAKTNAVENVMLENVGDDKTSCSGFTASSMETVKLKKEVKNIEWKLLPIALFISVRESLTVVLRTIDNCCHFESIIGRLLDETRIERSHSSSVNARPRGSGGGSSLLKQAIANRMNPEMAARRESKESKNIPPSPLAKTNAVENVMLENAGDDKTSCSGFTASSMETVKLKKEVKNIGADENDIMNKSILTNPAWYRDDDGRTGFKPKEWEGVKGEQRSQVKDLSKQSVDQRSENKQPSNKMQLNDLLKSVSPERHSDHVISKSPSRSKAGIASQRDGTTSNDQRVSTGTERVVQPGFSEKTKLGAIGRGGRLAKVQKEQLRKRYALDDVTSRSEEQIKSRQEGTISPEGTTASDGLQKQIQQEQPSESDVKSVDSIRRLPPKPTRLNGVADEALRMTATSTNSGQQETPNNNVRPQTELTCKQDRTTKAASFTITSGARSEQSSTSDSSVPNQNMSTDVNGVLAKRGGFKDQTCSPSSLRPELSDRRDSSLSESSRLSGFSHKSVTFSDRVEVTEIEGHSSVPNQNMSTDVNGVLAKRGVFKDQTCSPSSLRPELSDRRDSSLSESSRLSGFSHKSVTFSDRVEVTEIEGREKKRDISNYRKYLDDNDETSDEEERSFTRPRISPRRQLRSKQIKANIEEFVGEHDIEANTLNEDSFKNNHIHKDDDNEGRLVGDLIEERNSKGISLTPRDTRSSVSQGKSHKKPIYGPSSPLTSSSTSDSSPIEEDILDSQKQNYMHTAIYTDSQRTLYEGDIYGPDRVQYFNEEEYDSLENLPTSVRQAIIDEHIQQLQNENYVDDRWIPLFGSMSRLHNISSQSSSIASFPMMPRSASGYFDISPENAAMDHAVDNHKSMENFESEANMEQLQASYYENVPFNGQADSRERSLTPTALTTDDLCIRTTTRRSTPTRQMEKRRYDSIEGSDDSTIVEEPAAIHAQVGMTKEPSSISEGNRCVENHVYPDTSPIDIASGSSQSSIPSNEIVLATSQDLAKDQQEFYNLNQRPHESDISLRDDGTFDANLSKEERLRLQFVARFGGIRAPIERMESDGEEYPIDRNHRKSSYDSMASSNSRESVVSAASARAEILLRRNFNY</sequence>